<accession>A0A2W7NBZ2</accession>
<keyword evidence="3" id="KW-1185">Reference proteome</keyword>
<evidence type="ECO:0000259" key="1">
    <source>
        <dbReference type="SMART" id="SM00881"/>
    </source>
</evidence>
<feature type="domain" description="CoA-binding" evidence="1">
    <location>
        <begin position="9"/>
        <end position="106"/>
    </location>
</feature>
<dbReference type="InterPro" id="IPR003781">
    <property type="entry name" value="CoA-bd"/>
</dbReference>
<dbReference type="PANTHER" id="PTHR33303:SF2">
    <property type="entry name" value="COA-BINDING DOMAIN-CONTAINING PROTEIN"/>
    <property type="match status" value="1"/>
</dbReference>
<reference evidence="2 3" key="1">
    <citation type="submission" date="2018-06" db="EMBL/GenBank/DDBJ databases">
        <title>Genomic Encyclopedia of Archaeal and Bacterial Type Strains, Phase II (KMG-II): from individual species to whole genera.</title>
        <authorList>
            <person name="Goeker M."/>
        </authorList>
    </citation>
    <scope>NUCLEOTIDE SEQUENCE [LARGE SCALE GENOMIC DNA]</scope>
    <source>
        <strain evidence="2 3">DSM 22009</strain>
    </source>
</reference>
<dbReference type="OrthoDB" id="9804695at2"/>
<dbReference type="Gene3D" id="3.40.50.720">
    <property type="entry name" value="NAD(P)-binding Rossmann-like Domain"/>
    <property type="match status" value="1"/>
</dbReference>
<name>A0A2W7NBZ2_9RHOB</name>
<proteinExistence type="predicted"/>
<evidence type="ECO:0000313" key="3">
    <source>
        <dbReference type="Proteomes" id="UP000248916"/>
    </source>
</evidence>
<dbReference type="PANTHER" id="PTHR33303">
    <property type="entry name" value="CYTOPLASMIC PROTEIN-RELATED"/>
    <property type="match status" value="1"/>
</dbReference>
<dbReference type="AlphaFoldDB" id="A0A2W7NBZ2"/>
<dbReference type="SMART" id="SM00881">
    <property type="entry name" value="CoA_binding"/>
    <property type="match status" value="1"/>
</dbReference>
<protein>
    <recommendedName>
        <fullName evidence="1">CoA-binding domain-containing protein</fullName>
    </recommendedName>
</protein>
<gene>
    <name evidence="2" type="ORF">LX81_01403</name>
</gene>
<organism evidence="2 3">
    <name type="scientific">Palleronia aestuarii</name>
    <dbReference type="NCBI Taxonomy" id="568105"/>
    <lineage>
        <taxon>Bacteria</taxon>
        <taxon>Pseudomonadati</taxon>
        <taxon>Pseudomonadota</taxon>
        <taxon>Alphaproteobacteria</taxon>
        <taxon>Rhodobacterales</taxon>
        <taxon>Roseobacteraceae</taxon>
        <taxon>Palleronia</taxon>
    </lineage>
</organism>
<dbReference type="Proteomes" id="UP000248916">
    <property type="component" value="Unassembled WGS sequence"/>
</dbReference>
<dbReference type="Pfam" id="PF13380">
    <property type="entry name" value="CoA_binding_2"/>
    <property type="match status" value="1"/>
</dbReference>
<dbReference type="RefSeq" id="WP_111536565.1">
    <property type="nucleotide sequence ID" value="NZ_QKZL01000004.1"/>
</dbReference>
<comment type="caution">
    <text evidence="2">The sequence shown here is derived from an EMBL/GenBank/DDBJ whole genome shotgun (WGS) entry which is preliminary data.</text>
</comment>
<evidence type="ECO:0000313" key="2">
    <source>
        <dbReference type="EMBL" id="PZX17678.1"/>
    </source>
</evidence>
<dbReference type="InterPro" id="IPR036291">
    <property type="entry name" value="NAD(P)-bd_dom_sf"/>
</dbReference>
<dbReference type="EMBL" id="QKZL01000004">
    <property type="protein sequence ID" value="PZX17678.1"/>
    <property type="molecule type" value="Genomic_DNA"/>
</dbReference>
<dbReference type="SUPFAM" id="SSF51735">
    <property type="entry name" value="NAD(P)-binding Rossmann-fold domains"/>
    <property type="match status" value="1"/>
</dbReference>
<sequence length="138" mass="15050">MTDDEIHALLSVPRRIACVGASTNPRRPSHDVSAFLTARGHDVRGINPVHVGEDFLGHPLVADLSAFPGPIEIVDIFRRSEHVPEIVDAALDLDPLPRVIWMQIGVVHEAAAERARAAGVAVVMDRCPKIEYRRLGLG</sequence>